<dbReference type="EMBL" id="CAJVPU010038518">
    <property type="protein sequence ID" value="CAG8735035.1"/>
    <property type="molecule type" value="Genomic_DNA"/>
</dbReference>
<organism evidence="1 2">
    <name type="scientific">Dentiscutata heterogama</name>
    <dbReference type="NCBI Taxonomy" id="1316150"/>
    <lineage>
        <taxon>Eukaryota</taxon>
        <taxon>Fungi</taxon>
        <taxon>Fungi incertae sedis</taxon>
        <taxon>Mucoromycota</taxon>
        <taxon>Glomeromycotina</taxon>
        <taxon>Glomeromycetes</taxon>
        <taxon>Diversisporales</taxon>
        <taxon>Gigasporaceae</taxon>
        <taxon>Dentiscutata</taxon>
    </lineage>
</organism>
<reference evidence="1" key="1">
    <citation type="submission" date="2021-06" db="EMBL/GenBank/DDBJ databases">
        <authorList>
            <person name="Kallberg Y."/>
            <person name="Tangrot J."/>
            <person name="Rosling A."/>
        </authorList>
    </citation>
    <scope>NUCLEOTIDE SEQUENCE</scope>
    <source>
        <strain evidence="1">IL203A</strain>
    </source>
</reference>
<keyword evidence="2" id="KW-1185">Reference proteome</keyword>
<comment type="caution">
    <text evidence="1">The sequence shown here is derived from an EMBL/GenBank/DDBJ whole genome shotgun (WGS) entry which is preliminary data.</text>
</comment>
<evidence type="ECO:0000313" key="1">
    <source>
        <dbReference type="EMBL" id="CAG8735035.1"/>
    </source>
</evidence>
<name>A0ACA9Q3S5_9GLOM</name>
<gene>
    <name evidence="1" type="ORF">DHETER_LOCUS13682</name>
</gene>
<accession>A0ACA9Q3S5</accession>
<sequence length="140" mass="15738">AIKYVVGVTPLCWRPPYGDCDDRVRAIAQQLNMSTNIWNLDSNDWQMEPAGSMTSDQIDQIFQGICDMGKNGTYANSGAIILEHELNNGTMSKAQQWYPSIKSAYKYLVPVASCMNIAHPYAETNYTYPSFDEYTNSTTN</sequence>
<feature type="non-terminal residue" evidence="1">
    <location>
        <position position="1"/>
    </location>
</feature>
<dbReference type="Proteomes" id="UP000789702">
    <property type="component" value="Unassembled WGS sequence"/>
</dbReference>
<evidence type="ECO:0000313" key="2">
    <source>
        <dbReference type="Proteomes" id="UP000789702"/>
    </source>
</evidence>
<proteinExistence type="predicted"/>
<protein>
    <submittedName>
        <fullName evidence="1">9489_t:CDS:1</fullName>
    </submittedName>
</protein>